<protein>
    <submittedName>
        <fullName evidence="1">Uncharacterized protein</fullName>
    </submittedName>
</protein>
<name>A0A517T0H5_9BACT</name>
<reference evidence="1 2" key="1">
    <citation type="submission" date="2019-02" db="EMBL/GenBank/DDBJ databases">
        <title>Deep-cultivation of Planctomycetes and their phenomic and genomic characterization uncovers novel biology.</title>
        <authorList>
            <person name="Wiegand S."/>
            <person name="Jogler M."/>
            <person name="Boedeker C."/>
            <person name="Pinto D."/>
            <person name="Vollmers J."/>
            <person name="Rivas-Marin E."/>
            <person name="Kohn T."/>
            <person name="Peeters S.H."/>
            <person name="Heuer A."/>
            <person name="Rast P."/>
            <person name="Oberbeckmann S."/>
            <person name="Bunk B."/>
            <person name="Jeske O."/>
            <person name="Meyerdierks A."/>
            <person name="Storesund J.E."/>
            <person name="Kallscheuer N."/>
            <person name="Luecker S."/>
            <person name="Lage O.M."/>
            <person name="Pohl T."/>
            <person name="Merkel B.J."/>
            <person name="Hornburger P."/>
            <person name="Mueller R.-W."/>
            <person name="Bruemmer F."/>
            <person name="Labrenz M."/>
            <person name="Spormann A.M."/>
            <person name="Op den Camp H."/>
            <person name="Overmann J."/>
            <person name="Amann R."/>
            <person name="Jetten M.S.M."/>
            <person name="Mascher T."/>
            <person name="Medema M.H."/>
            <person name="Devos D.P."/>
            <person name="Kaster A.-K."/>
            <person name="Ovreas L."/>
            <person name="Rohde M."/>
            <person name="Galperin M.Y."/>
            <person name="Jogler C."/>
        </authorList>
    </citation>
    <scope>NUCLEOTIDE SEQUENCE [LARGE SCALE GENOMIC DNA]</scope>
    <source>
        <strain evidence="1 2">SV_7m_r</strain>
    </source>
</reference>
<evidence type="ECO:0000313" key="1">
    <source>
        <dbReference type="EMBL" id="QDT61905.1"/>
    </source>
</evidence>
<keyword evidence="2" id="KW-1185">Reference proteome</keyword>
<sequence>MASRIMIRLKRTLQALHAGDQAVRMTSWSKALVALLSTLLIGSLASQVIAQGARPLPMQQGHRLYNPSMPPGNIYYPPGPVNHTPEYFQPVAFSGPGKVQFSMPTGDGFQESQPELMVGLNVGRVYRFRVTNIPFHPGAELYPTVELLGRTFPPAGAELRHPIPLNLSETDLANALGGLMVTRVVYLEDPQSAFPLAVERKDATPIDVPTGQDLLATADTYGRPIAVIRIGSLAPPTSPVLMGQFYFGYPNWIPLQAPATGAAGAEPEPVSASNTLPHRVGDLPTAVQVGYTAPVTRRRSPTVVQPAASEPLYRLADQK</sequence>
<organism evidence="1 2">
    <name type="scientific">Stieleria bergensis</name>
    <dbReference type="NCBI Taxonomy" id="2528025"/>
    <lineage>
        <taxon>Bacteria</taxon>
        <taxon>Pseudomonadati</taxon>
        <taxon>Planctomycetota</taxon>
        <taxon>Planctomycetia</taxon>
        <taxon>Pirellulales</taxon>
        <taxon>Pirellulaceae</taxon>
        <taxon>Stieleria</taxon>
    </lineage>
</organism>
<accession>A0A517T0H5</accession>
<evidence type="ECO:0000313" key="2">
    <source>
        <dbReference type="Proteomes" id="UP000315003"/>
    </source>
</evidence>
<dbReference type="EMBL" id="CP036272">
    <property type="protein sequence ID" value="QDT61905.1"/>
    <property type="molecule type" value="Genomic_DNA"/>
</dbReference>
<dbReference type="AlphaFoldDB" id="A0A517T0H5"/>
<dbReference type="Proteomes" id="UP000315003">
    <property type="component" value="Chromosome"/>
</dbReference>
<gene>
    <name evidence="1" type="ORF">SV7mr_44460</name>
</gene>
<proteinExistence type="predicted"/>